<evidence type="ECO:0000313" key="2">
    <source>
        <dbReference type="EMBL" id="GFO21066.1"/>
    </source>
</evidence>
<protein>
    <recommendedName>
        <fullName evidence="4">REJ domain-containing protein</fullName>
    </recommendedName>
</protein>
<evidence type="ECO:0000313" key="3">
    <source>
        <dbReference type="Proteomes" id="UP000735302"/>
    </source>
</evidence>
<evidence type="ECO:0000256" key="1">
    <source>
        <dbReference type="SAM" id="MobiDB-lite"/>
    </source>
</evidence>
<dbReference type="Proteomes" id="UP000735302">
    <property type="component" value="Unassembled WGS sequence"/>
</dbReference>
<accession>A0AAV4BKZ1</accession>
<feature type="region of interest" description="Disordered" evidence="1">
    <location>
        <begin position="67"/>
        <end position="135"/>
    </location>
</feature>
<dbReference type="AlphaFoldDB" id="A0AAV4BKZ1"/>
<gene>
    <name evidence="2" type="ORF">PoB_004757100</name>
</gene>
<dbReference type="EMBL" id="BLXT01005251">
    <property type="protein sequence ID" value="GFO21066.1"/>
    <property type="molecule type" value="Genomic_DNA"/>
</dbReference>
<proteinExistence type="predicted"/>
<sequence length="135" mass="13978">MPQEGISFGDTRSIVGVPSTEELSVWSEERGRWCRVCERGRVFGYREKKRSVRVVEEDGMSRGVAMVSSISSSSSSNSSSSTSSSSTSSSSSIITTTSSSNSSTTSTTTTGSSSSISTSSRSSSSSTTTTTSSSG</sequence>
<comment type="caution">
    <text evidence="2">The sequence shown here is derived from an EMBL/GenBank/DDBJ whole genome shotgun (WGS) entry which is preliminary data.</text>
</comment>
<keyword evidence="3" id="KW-1185">Reference proteome</keyword>
<feature type="compositionally biased region" description="Low complexity" evidence="1">
    <location>
        <begin position="68"/>
        <end position="135"/>
    </location>
</feature>
<organism evidence="2 3">
    <name type="scientific">Plakobranchus ocellatus</name>
    <dbReference type="NCBI Taxonomy" id="259542"/>
    <lineage>
        <taxon>Eukaryota</taxon>
        <taxon>Metazoa</taxon>
        <taxon>Spiralia</taxon>
        <taxon>Lophotrochozoa</taxon>
        <taxon>Mollusca</taxon>
        <taxon>Gastropoda</taxon>
        <taxon>Heterobranchia</taxon>
        <taxon>Euthyneura</taxon>
        <taxon>Panpulmonata</taxon>
        <taxon>Sacoglossa</taxon>
        <taxon>Placobranchoidea</taxon>
        <taxon>Plakobranchidae</taxon>
        <taxon>Plakobranchus</taxon>
    </lineage>
</organism>
<name>A0AAV4BKZ1_9GAST</name>
<evidence type="ECO:0008006" key="4">
    <source>
        <dbReference type="Google" id="ProtNLM"/>
    </source>
</evidence>
<reference evidence="2 3" key="1">
    <citation type="journal article" date="2021" name="Elife">
        <title>Chloroplast acquisition without the gene transfer in kleptoplastic sea slugs, Plakobranchus ocellatus.</title>
        <authorList>
            <person name="Maeda T."/>
            <person name="Takahashi S."/>
            <person name="Yoshida T."/>
            <person name="Shimamura S."/>
            <person name="Takaki Y."/>
            <person name="Nagai Y."/>
            <person name="Toyoda A."/>
            <person name="Suzuki Y."/>
            <person name="Arimoto A."/>
            <person name="Ishii H."/>
            <person name="Satoh N."/>
            <person name="Nishiyama T."/>
            <person name="Hasebe M."/>
            <person name="Maruyama T."/>
            <person name="Minagawa J."/>
            <person name="Obokata J."/>
            <person name="Shigenobu S."/>
        </authorList>
    </citation>
    <scope>NUCLEOTIDE SEQUENCE [LARGE SCALE GENOMIC DNA]</scope>
</reference>